<sequence length="92" mass="10141">MTEPSEGRGHRAARDTRKQVLLRLDPAVHEALRRWAADELRSTNAQLDYLIRRALREAGRLPSGARPPARRGRPPAAGAEGEAPDAPERDGE</sequence>
<dbReference type="Gene3D" id="1.10.1220.10">
    <property type="entry name" value="Met repressor-like"/>
    <property type="match status" value="1"/>
</dbReference>
<evidence type="ECO:0000256" key="1">
    <source>
        <dbReference type="SAM" id="MobiDB-lite"/>
    </source>
</evidence>
<keyword evidence="3" id="KW-1185">Reference proteome</keyword>
<protein>
    <recommendedName>
        <fullName evidence="4">Toxin-antitoxin system HicB family antitoxin</fullName>
    </recommendedName>
</protein>
<gene>
    <name evidence="2" type="ORF">FH715_16365</name>
</gene>
<dbReference type="OrthoDB" id="9812601at2"/>
<feature type="region of interest" description="Disordered" evidence="1">
    <location>
        <begin position="57"/>
        <end position="92"/>
    </location>
</feature>
<evidence type="ECO:0000313" key="3">
    <source>
        <dbReference type="Proteomes" id="UP000311713"/>
    </source>
</evidence>
<dbReference type="SUPFAM" id="SSF47598">
    <property type="entry name" value="Ribbon-helix-helix"/>
    <property type="match status" value="1"/>
</dbReference>
<organism evidence="2 3">
    <name type="scientific">Streptomyces sedi</name>
    <dbReference type="NCBI Taxonomy" id="555059"/>
    <lineage>
        <taxon>Bacteria</taxon>
        <taxon>Bacillati</taxon>
        <taxon>Actinomycetota</taxon>
        <taxon>Actinomycetes</taxon>
        <taxon>Kitasatosporales</taxon>
        <taxon>Streptomycetaceae</taxon>
        <taxon>Streptomyces</taxon>
    </lineage>
</organism>
<dbReference type="RefSeq" id="WP_139645908.1">
    <property type="nucleotide sequence ID" value="NZ_VDGT01000011.1"/>
</dbReference>
<dbReference type="Proteomes" id="UP000311713">
    <property type="component" value="Unassembled WGS sequence"/>
</dbReference>
<dbReference type="AlphaFoldDB" id="A0A5C4UZC4"/>
<comment type="caution">
    <text evidence="2">The sequence shown here is derived from an EMBL/GenBank/DDBJ whole genome shotgun (WGS) entry which is preliminary data.</text>
</comment>
<proteinExistence type="predicted"/>
<evidence type="ECO:0000313" key="2">
    <source>
        <dbReference type="EMBL" id="TNM29120.1"/>
    </source>
</evidence>
<dbReference type="EMBL" id="VDGT01000011">
    <property type="protein sequence ID" value="TNM29120.1"/>
    <property type="molecule type" value="Genomic_DNA"/>
</dbReference>
<dbReference type="InterPro" id="IPR013321">
    <property type="entry name" value="Arc_rbn_hlx_hlx"/>
</dbReference>
<evidence type="ECO:0008006" key="4">
    <source>
        <dbReference type="Google" id="ProtNLM"/>
    </source>
</evidence>
<name>A0A5C4UZC4_9ACTN</name>
<dbReference type="GO" id="GO:0006355">
    <property type="term" value="P:regulation of DNA-templated transcription"/>
    <property type="evidence" value="ECO:0007669"/>
    <property type="project" value="InterPro"/>
</dbReference>
<dbReference type="InterPro" id="IPR010985">
    <property type="entry name" value="Ribbon_hlx_hlx"/>
</dbReference>
<reference evidence="2 3" key="1">
    <citation type="submission" date="2019-06" db="EMBL/GenBank/DDBJ databases">
        <title>Draft genome of Streptomyces sedi sp. JCM16909.</title>
        <authorList>
            <person name="Klykleung N."/>
            <person name="Tanasupawat S."/>
            <person name="Kudo T."/>
            <person name="Yuki M."/>
            <person name="Ohkuma M."/>
        </authorList>
    </citation>
    <scope>NUCLEOTIDE SEQUENCE [LARGE SCALE GENOMIC DNA]</scope>
    <source>
        <strain evidence="2 3">JCM 16909</strain>
    </source>
</reference>
<accession>A0A5C4UZC4</accession>